<evidence type="ECO:0000313" key="3">
    <source>
        <dbReference type="WBParaSite" id="jg10381"/>
    </source>
</evidence>
<dbReference type="Proteomes" id="UP000887574">
    <property type="component" value="Unplaced"/>
</dbReference>
<reference evidence="3" key="1">
    <citation type="submission" date="2022-11" db="UniProtKB">
        <authorList>
            <consortium name="WormBaseParasite"/>
        </authorList>
    </citation>
    <scope>IDENTIFICATION</scope>
</reference>
<evidence type="ECO:0000313" key="2">
    <source>
        <dbReference type="Proteomes" id="UP000887574"/>
    </source>
</evidence>
<feature type="region of interest" description="Disordered" evidence="1">
    <location>
        <begin position="855"/>
        <end position="927"/>
    </location>
</feature>
<feature type="compositionally biased region" description="Basic and acidic residues" evidence="1">
    <location>
        <begin position="536"/>
        <end position="549"/>
    </location>
</feature>
<feature type="region of interest" description="Disordered" evidence="1">
    <location>
        <begin position="319"/>
        <end position="381"/>
    </location>
</feature>
<evidence type="ECO:0000256" key="1">
    <source>
        <dbReference type="SAM" id="MobiDB-lite"/>
    </source>
</evidence>
<feature type="compositionally biased region" description="Low complexity" evidence="1">
    <location>
        <begin position="585"/>
        <end position="612"/>
    </location>
</feature>
<feature type="compositionally biased region" description="Low complexity" evidence="1">
    <location>
        <begin position="286"/>
        <end position="305"/>
    </location>
</feature>
<feature type="compositionally biased region" description="Basic and acidic residues" evidence="1">
    <location>
        <begin position="918"/>
        <end position="927"/>
    </location>
</feature>
<sequence>MMLRQLLAQTFPTACSTTSSSSTPTTNITTSPPPPSSTTHGVIISGGSGGVEEGDQEQHAQDLEMSISPGNDTDKLINNAKVVSESPEFAVLSKMQPSFGPSANSAFHTLAAAAAAAAAPNNLFDIGEYQQPQHSTYYQQQQPMMYGSQPDVTNYLNGSTSDLFSSTYAVLASDPVAGFSQLAPTLAEWPGYAFDSSAHAISIAAAERLHGCSMEQQQPTTAYLISSTTGGNNQQFGVPQPAFQSCHPGQLHAGQSLLNPSALSSPLLQYHPSALPQLHPAQFQHTNGSNSTVQSQQQVSLGVQSPANSYHIQPSVRVQDNASPSLPNLNSQSGAMLENGQTPLSSRRFSCSSIKTEENTWKRPAAECTPQDSEPKSSSKHRFARDLLEGTKKKATGQPPSAKRHSSQSVFTEAFRKITSQVPVDMICGAAVVRPSSSNGDASSGEEDDVKEKVMCLACKGVYPSRRSLTGHIGRNEKCREVIGRNYLDQLAQLTSQDIIPDLSASDGVSPVCPHCDRFISHYKGNIRRHINQCKKAKEPSSNEQKEEGSSSTENEVGGGNGNSSPPSSFSNAPPEGGASSVDLPSISSSTCSSTSSSITPNNISQHHSMNQQHHHQQHVVLSQHQQQAPLQHHMPMSATAPLNIIHHHQTGTVYLQRPFEHVGHIQHPPPQNGGYVQPPPNVLPYANYEQHNGMNYSNGLHPQQQMVVSRSGGGGHMDGEDEDQYQPNGGHLLFGSQQHQSPMPQHTNSNHFKKEVYRTVPAQSIESPLNLSSPLANQTIAQSKSHHKKSDAASSGQTCSDPYSCVWCTFSTAYKGNMKRHLISCHAVNDELLRKYSFDVDRLRQSAINRPAIDELPIVPRETTQSVSSNRSQSGRSPTQRNGSNGSSSQRNKRMLEPQPTTASGAIRGRPRKNSKLAKDTDKGIDMKLEQDIDEAGEDIRPTSKPQDSQQQQPCIVYQPVHQDSAEAASPYSPQPQLFVIMNNGVGSYDTSGAPPQHISSHPSTYSQPQFQIPNGSFKPLLSAASKENFEGSNDSVIYVQSQNRSANRGATRKILLRLIIAADRLNECGENIRQVLWLVPPGNHCVVNCRPCLSAIYFYILVATDTQQQSYEHFINSLSDYNPQDGEL</sequence>
<feature type="region of interest" description="Disordered" evidence="1">
    <location>
        <begin position="710"/>
        <end position="729"/>
    </location>
</feature>
<feature type="compositionally biased region" description="Low complexity" evidence="1">
    <location>
        <begin position="866"/>
        <end position="891"/>
    </location>
</feature>
<keyword evidence="2" id="KW-1185">Reference proteome</keyword>
<feature type="region of interest" description="Disordered" evidence="1">
    <location>
        <begin position="10"/>
        <end position="60"/>
    </location>
</feature>
<protein>
    <submittedName>
        <fullName evidence="3">Uncharacterized protein</fullName>
    </submittedName>
</protein>
<dbReference type="AlphaFoldDB" id="A0A915CLY1"/>
<feature type="region of interest" description="Disordered" evidence="1">
    <location>
        <begin position="390"/>
        <end position="409"/>
    </location>
</feature>
<feature type="region of interest" description="Disordered" evidence="1">
    <location>
        <begin position="781"/>
        <end position="800"/>
    </location>
</feature>
<feature type="compositionally biased region" description="Low complexity" evidence="1">
    <location>
        <begin position="619"/>
        <end position="628"/>
    </location>
</feature>
<feature type="compositionally biased region" description="Low complexity" evidence="1">
    <location>
        <begin position="10"/>
        <end position="30"/>
    </location>
</feature>
<feature type="compositionally biased region" description="Basic and acidic residues" evidence="1">
    <location>
        <begin position="355"/>
        <end position="365"/>
    </location>
</feature>
<proteinExistence type="predicted"/>
<organism evidence="2 3">
    <name type="scientific">Ditylenchus dipsaci</name>
    <dbReference type="NCBI Taxonomy" id="166011"/>
    <lineage>
        <taxon>Eukaryota</taxon>
        <taxon>Metazoa</taxon>
        <taxon>Ecdysozoa</taxon>
        <taxon>Nematoda</taxon>
        <taxon>Chromadorea</taxon>
        <taxon>Rhabditida</taxon>
        <taxon>Tylenchina</taxon>
        <taxon>Tylenchomorpha</taxon>
        <taxon>Sphaerularioidea</taxon>
        <taxon>Anguinidae</taxon>
        <taxon>Anguininae</taxon>
        <taxon>Ditylenchus</taxon>
    </lineage>
</organism>
<feature type="compositionally biased region" description="Low complexity" evidence="1">
    <location>
        <begin position="563"/>
        <end position="576"/>
    </location>
</feature>
<feature type="compositionally biased region" description="Polar residues" evidence="1">
    <location>
        <begin position="319"/>
        <end position="354"/>
    </location>
</feature>
<accession>A0A915CLY1</accession>
<feature type="region of interest" description="Disordered" evidence="1">
    <location>
        <begin position="534"/>
        <end position="632"/>
    </location>
</feature>
<name>A0A915CLY1_9BILA</name>
<feature type="region of interest" description="Disordered" evidence="1">
    <location>
        <begin position="281"/>
        <end position="305"/>
    </location>
</feature>
<dbReference type="WBParaSite" id="jg10381">
    <property type="protein sequence ID" value="jg10381"/>
    <property type="gene ID" value="jg10381"/>
</dbReference>